<evidence type="ECO:0000313" key="7">
    <source>
        <dbReference type="EMBL" id="THH33654.1"/>
    </source>
</evidence>
<dbReference type="AlphaFoldDB" id="A0A4S4N3S4"/>
<keyword evidence="3 6" id="KW-1133">Transmembrane helix</keyword>
<dbReference type="GO" id="GO:0071944">
    <property type="term" value="C:cell periphery"/>
    <property type="evidence" value="ECO:0007669"/>
    <property type="project" value="UniProtKB-ARBA"/>
</dbReference>
<feature type="compositionally biased region" description="Low complexity" evidence="5">
    <location>
        <begin position="471"/>
        <end position="495"/>
    </location>
</feature>
<dbReference type="InterPro" id="IPR051694">
    <property type="entry name" value="Immunoregulatory_rcpt-like"/>
</dbReference>
<comment type="caution">
    <text evidence="7">The sequence shown here is derived from an EMBL/GenBank/DDBJ whole genome shotgun (WGS) entry which is preliminary data.</text>
</comment>
<proteinExistence type="predicted"/>
<evidence type="ECO:0008006" key="9">
    <source>
        <dbReference type="Google" id="ProtNLM"/>
    </source>
</evidence>
<organism evidence="7 8">
    <name type="scientific">Antrodiella citrinella</name>
    <dbReference type="NCBI Taxonomy" id="2447956"/>
    <lineage>
        <taxon>Eukaryota</taxon>
        <taxon>Fungi</taxon>
        <taxon>Dikarya</taxon>
        <taxon>Basidiomycota</taxon>
        <taxon>Agaricomycotina</taxon>
        <taxon>Agaricomycetes</taxon>
        <taxon>Polyporales</taxon>
        <taxon>Steccherinaceae</taxon>
        <taxon>Antrodiella</taxon>
    </lineage>
</organism>
<protein>
    <recommendedName>
        <fullName evidence="9">REJ domain-containing protein</fullName>
    </recommendedName>
</protein>
<feature type="region of interest" description="Disordered" evidence="5">
    <location>
        <begin position="51"/>
        <end position="153"/>
    </location>
</feature>
<dbReference type="OrthoDB" id="2803515at2759"/>
<evidence type="ECO:0000313" key="8">
    <source>
        <dbReference type="Proteomes" id="UP000308730"/>
    </source>
</evidence>
<feature type="region of interest" description="Disordered" evidence="5">
    <location>
        <begin position="294"/>
        <end position="327"/>
    </location>
</feature>
<evidence type="ECO:0000256" key="2">
    <source>
        <dbReference type="ARBA" id="ARBA00022692"/>
    </source>
</evidence>
<feature type="compositionally biased region" description="Low complexity" evidence="5">
    <location>
        <begin position="382"/>
        <end position="401"/>
    </location>
</feature>
<feature type="compositionally biased region" description="Low complexity" evidence="5">
    <location>
        <begin position="51"/>
        <end position="129"/>
    </location>
</feature>
<evidence type="ECO:0000256" key="1">
    <source>
        <dbReference type="ARBA" id="ARBA00004167"/>
    </source>
</evidence>
<keyword evidence="8" id="KW-1185">Reference proteome</keyword>
<feature type="compositionally biased region" description="Polar residues" evidence="5">
    <location>
        <begin position="294"/>
        <end position="307"/>
    </location>
</feature>
<evidence type="ECO:0000256" key="5">
    <source>
        <dbReference type="SAM" id="MobiDB-lite"/>
    </source>
</evidence>
<accession>A0A4S4N3S4</accession>
<gene>
    <name evidence="7" type="ORF">EUX98_g525</name>
</gene>
<dbReference type="GO" id="GO:0016020">
    <property type="term" value="C:membrane"/>
    <property type="evidence" value="ECO:0007669"/>
    <property type="project" value="UniProtKB-SubCell"/>
</dbReference>
<reference evidence="7 8" key="1">
    <citation type="submission" date="2019-02" db="EMBL/GenBank/DDBJ databases">
        <title>Genome sequencing of the rare red list fungi Antrodiella citrinella (Flaviporus citrinellus).</title>
        <authorList>
            <person name="Buettner E."/>
            <person name="Kellner H."/>
        </authorList>
    </citation>
    <scope>NUCLEOTIDE SEQUENCE [LARGE SCALE GENOMIC DNA]</scope>
    <source>
        <strain evidence="7 8">DSM 108506</strain>
    </source>
</reference>
<dbReference type="EMBL" id="SGPM01000004">
    <property type="protein sequence ID" value="THH33654.1"/>
    <property type="molecule type" value="Genomic_DNA"/>
</dbReference>
<keyword evidence="4 6" id="KW-0472">Membrane</keyword>
<feature type="region of interest" description="Disordered" evidence="5">
    <location>
        <begin position="382"/>
        <end position="529"/>
    </location>
</feature>
<comment type="subcellular location">
    <subcellularLocation>
        <location evidence="1">Membrane</location>
        <topology evidence="1">Single-pass membrane protein</topology>
    </subcellularLocation>
</comment>
<evidence type="ECO:0000256" key="6">
    <source>
        <dbReference type="SAM" id="Phobius"/>
    </source>
</evidence>
<dbReference type="PANTHER" id="PTHR15549">
    <property type="entry name" value="PAIRED IMMUNOGLOBULIN-LIKE TYPE 2 RECEPTOR"/>
    <property type="match status" value="1"/>
</dbReference>
<feature type="compositionally biased region" description="Low complexity" evidence="5">
    <location>
        <begin position="418"/>
        <end position="429"/>
    </location>
</feature>
<dbReference type="Proteomes" id="UP000308730">
    <property type="component" value="Unassembled WGS sequence"/>
</dbReference>
<sequence length="529" mass="54358">MLSWTVYLEDYPGGATSTHPSSNDGADALGQLAGQLGIPLDSLTNLLPSSTELSTLTPSTTPTDISSAATSTPASTTPSTTPSSTSSTPSQTSDTASQTSASLVATSASDSQTSAPPTSTPSPTDTATPTPSPSATPPASSDTSSSSSATSSSVSESATPAAAASAPKSFLQNKGLSIPIITLASIAGLVLLIIIATWFIRRRRRNNVENLVAGISTDDLVGATDIEKGSGLTGHGGGMGHDLGFGFNRPLPTAPAGMSGNQMYERPGPSVFPPPSAPPAHVPMYSYAPPSQYRNMQAGQGPKSRSVNPYPAGPHTQAPRGYDNDYPVLTNPFDDPNGVYKAPAAYLPPVDPISPLAGATVTRSGSNRSYRKPAPPMLDVVVSAESSPPSAVSSHSSAQSHDLNPMQLPSPMNPANPPSASRAAPVNPAQVALPPTPQAMQFSPADADLSNYDSKRGSRHNSMLNGPPASPSSEEYYSSSEGSHARSLDPALPQLPVAPPLPDQFGSREQRSPSPNKGKKPRQLKVVNQ</sequence>
<feature type="compositionally biased region" description="Low complexity" evidence="5">
    <location>
        <begin position="137"/>
        <end position="153"/>
    </location>
</feature>
<name>A0A4S4N3S4_9APHY</name>
<evidence type="ECO:0000256" key="3">
    <source>
        <dbReference type="ARBA" id="ARBA00022989"/>
    </source>
</evidence>
<keyword evidence="2 6" id="KW-0812">Transmembrane</keyword>
<feature type="transmembrane region" description="Helical" evidence="6">
    <location>
        <begin position="176"/>
        <end position="200"/>
    </location>
</feature>
<evidence type="ECO:0000256" key="4">
    <source>
        <dbReference type="ARBA" id="ARBA00023136"/>
    </source>
</evidence>